<reference evidence="1 2" key="1">
    <citation type="submission" date="2021-11" db="EMBL/GenBank/DDBJ databases">
        <authorList>
            <person name="Liang Q."/>
            <person name="Mou H."/>
            <person name="Liu Z."/>
        </authorList>
    </citation>
    <scope>NUCLEOTIDE SEQUENCE [LARGE SCALE GENOMIC DNA]</scope>
    <source>
        <strain evidence="1 2">CHU3</strain>
    </source>
</reference>
<comment type="caution">
    <text evidence="1">The sequence shown here is derived from an EMBL/GenBank/DDBJ whole genome shotgun (WGS) entry which is preliminary data.</text>
</comment>
<gene>
    <name evidence="1" type="ORF">LNV07_02720</name>
</gene>
<dbReference type="EMBL" id="JAJIRN010000001">
    <property type="protein sequence ID" value="MCV2367009.1"/>
    <property type="molecule type" value="Genomic_DNA"/>
</dbReference>
<name>A0ABT2YAE4_9BURK</name>
<accession>A0ABT2YAE4</accession>
<organism evidence="1 2">
    <name type="scientific">Roseateles oligotrophus</name>
    <dbReference type="NCBI Taxonomy" id="1769250"/>
    <lineage>
        <taxon>Bacteria</taxon>
        <taxon>Pseudomonadati</taxon>
        <taxon>Pseudomonadota</taxon>
        <taxon>Betaproteobacteria</taxon>
        <taxon>Burkholderiales</taxon>
        <taxon>Sphaerotilaceae</taxon>
        <taxon>Roseateles</taxon>
    </lineage>
</organism>
<protein>
    <submittedName>
        <fullName evidence="1">Uncharacterized protein</fullName>
    </submittedName>
</protein>
<evidence type="ECO:0000313" key="2">
    <source>
        <dbReference type="Proteomes" id="UP001209701"/>
    </source>
</evidence>
<dbReference type="RefSeq" id="WP_263569617.1">
    <property type="nucleotide sequence ID" value="NZ_JAJIRN010000001.1"/>
</dbReference>
<proteinExistence type="predicted"/>
<sequence length="99" mass="10742">MYITDLTHFLDKSGAIGPVKGPARAMAQFHVDVVAHASDGTSNVLPAPRCFKCKKGAVEAVRAHDDAILWVCPICRTEGRISNWQGSLWDLRSRPATPG</sequence>
<dbReference type="Proteomes" id="UP001209701">
    <property type="component" value="Unassembled WGS sequence"/>
</dbReference>
<keyword evidence="2" id="KW-1185">Reference proteome</keyword>
<evidence type="ECO:0000313" key="1">
    <source>
        <dbReference type="EMBL" id="MCV2367009.1"/>
    </source>
</evidence>